<dbReference type="SMART" id="SM00804">
    <property type="entry name" value="TAP_C"/>
    <property type="match status" value="1"/>
</dbReference>
<dbReference type="GO" id="GO:0005634">
    <property type="term" value="C:nucleus"/>
    <property type="evidence" value="ECO:0007669"/>
    <property type="project" value="UniProtKB-SubCell"/>
</dbReference>
<dbReference type="InterPro" id="IPR001611">
    <property type="entry name" value="Leu-rich_rpt"/>
</dbReference>
<dbReference type="PANTHER" id="PTHR10662:SF22">
    <property type="entry name" value="NUCLEAR RNA EXPORT FACTOR 1"/>
    <property type="match status" value="1"/>
</dbReference>
<dbReference type="HOGENOM" id="CLU_024991_1_0_1"/>
<dbReference type="PROSITE" id="PS51281">
    <property type="entry name" value="TAP_C"/>
    <property type="match status" value="1"/>
</dbReference>
<dbReference type="InterPro" id="IPR032710">
    <property type="entry name" value="NTF2-like_dom_sf"/>
</dbReference>
<gene>
    <name evidence="11" type="ORF">EV44_g5351</name>
</gene>
<keyword evidence="12" id="KW-1185">Reference proteome</keyword>
<dbReference type="SUPFAM" id="SSF52058">
    <property type="entry name" value="L domain-like"/>
    <property type="match status" value="1"/>
</dbReference>
<dbReference type="PROSITE" id="PS51450">
    <property type="entry name" value="LRR"/>
    <property type="match status" value="1"/>
</dbReference>
<protein>
    <submittedName>
        <fullName evidence="11">Putative mrna export factor mex67</fullName>
    </submittedName>
</protein>
<dbReference type="SUPFAM" id="SSF54427">
    <property type="entry name" value="NTF2-like"/>
    <property type="match status" value="1"/>
</dbReference>
<dbReference type="Proteomes" id="UP000030854">
    <property type="component" value="Unassembled WGS sequence"/>
</dbReference>
<keyword evidence="3" id="KW-0813">Transport</keyword>
<feature type="domain" description="TAP-C" evidence="10">
    <location>
        <begin position="617"/>
        <end position="670"/>
    </location>
</feature>
<evidence type="ECO:0000256" key="3">
    <source>
        <dbReference type="ARBA" id="ARBA00022448"/>
    </source>
</evidence>
<evidence type="ECO:0000256" key="7">
    <source>
        <dbReference type="ARBA" id="ARBA00023242"/>
    </source>
</evidence>
<dbReference type="CDD" id="cd14342">
    <property type="entry name" value="UBA_TAP-C"/>
    <property type="match status" value="1"/>
</dbReference>
<dbReference type="InterPro" id="IPR030217">
    <property type="entry name" value="NXF_fam"/>
</dbReference>
<organism evidence="11 12">
    <name type="scientific">Uncinula necator</name>
    <name type="common">Grape powdery mildew</name>
    <dbReference type="NCBI Taxonomy" id="52586"/>
    <lineage>
        <taxon>Eukaryota</taxon>
        <taxon>Fungi</taxon>
        <taxon>Dikarya</taxon>
        <taxon>Ascomycota</taxon>
        <taxon>Pezizomycotina</taxon>
        <taxon>Leotiomycetes</taxon>
        <taxon>Erysiphales</taxon>
        <taxon>Erysiphaceae</taxon>
        <taxon>Erysiphe</taxon>
    </lineage>
</organism>
<dbReference type="Gene3D" id="3.80.10.10">
    <property type="entry name" value="Ribonuclease Inhibitor"/>
    <property type="match status" value="1"/>
</dbReference>
<feature type="compositionally biased region" description="Polar residues" evidence="8">
    <location>
        <begin position="72"/>
        <end position="81"/>
    </location>
</feature>
<dbReference type="InterPro" id="IPR002075">
    <property type="entry name" value="NTF2_dom"/>
</dbReference>
<dbReference type="Pfam" id="PF24048">
    <property type="entry name" value="LRR_NXF1-5"/>
    <property type="match status" value="1"/>
</dbReference>
<feature type="compositionally biased region" description="Low complexity" evidence="8">
    <location>
        <begin position="9"/>
        <end position="24"/>
    </location>
</feature>
<evidence type="ECO:0000259" key="10">
    <source>
        <dbReference type="PROSITE" id="PS51281"/>
    </source>
</evidence>
<evidence type="ECO:0000256" key="4">
    <source>
        <dbReference type="ARBA" id="ARBA00022614"/>
    </source>
</evidence>
<keyword evidence="5" id="KW-0677">Repeat</keyword>
<evidence type="ECO:0000256" key="8">
    <source>
        <dbReference type="SAM" id="MobiDB-lite"/>
    </source>
</evidence>
<keyword evidence="7" id="KW-0539">Nucleus</keyword>
<dbReference type="Pfam" id="PF22602">
    <property type="entry name" value="NXF_NTF2"/>
    <property type="match status" value="1"/>
</dbReference>
<dbReference type="InterPro" id="IPR018222">
    <property type="entry name" value="Nuclear_transport_factor_2_euk"/>
</dbReference>
<evidence type="ECO:0000256" key="2">
    <source>
        <dbReference type="ARBA" id="ARBA00009285"/>
    </source>
</evidence>
<dbReference type="Pfam" id="PF03943">
    <property type="entry name" value="TAP_C"/>
    <property type="match status" value="1"/>
</dbReference>
<feature type="domain" description="NTF2" evidence="9">
    <location>
        <begin position="406"/>
        <end position="582"/>
    </location>
</feature>
<dbReference type="SUPFAM" id="SSF46934">
    <property type="entry name" value="UBA-like"/>
    <property type="match status" value="1"/>
</dbReference>
<dbReference type="EMBL" id="JNVN01000630">
    <property type="protein sequence ID" value="KHJ34888.1"/>
    <property type="molecule type" value="Genomic_DNA"/>
</dbReference>
<evidence type="ECO:0000313" key="11">
    <source>
        <dbReference type="EMBL" id="KHJ34888.1"/>
    </source>
</evidence>
<reference evidence="11 12" key="1">
    <citation type="journal article" date="2014" name="BMC Genomics">
        <title>Adaptive genomic structural variation in the grape powdery mildew pathogen, Erysiphe necator.</title>
        <authorList>
            <person name="Jones L."/>
            <person name="Riaz S."/>
            <person name="Morales-Cruz A."/>
            <person name="Amrine K.C."/>
            <person name="McGuire B."/>
            <person name="Gubler W.D."/>
            <person name="Walker M.A."/>
            <person name="Cantu D."/>
        </authorList>
    </citation>
    <scope>NUCLEOTIDE SEQUENCE [LARGE SCALE GENOMIC DNA]</scope>
    <source>
        <strain evidence="12">c</strain>
    </source>
</reference>
<dbReference type="FunFam" id="3.10.450.50:FF:000013">
    <property type="entry name" value="mRNA export factor mex67"/>
    <property type="match status" value="1"/>
</dbReference>
<dbReference type="PROSITE" id="PS50177">
    <property type="entry name" value="NTF2_DOMAIN"/>
    <property type="match status" value="1"/>
</dbReference>
<comment type="caution">
    <text evidence="11">The sequence shown here is derived from an EMBL/GenBank/DDBJ whole genome shotgun (WGS) entry which is preliminary data.</text>
</comment>
<dbReference type="InterPro" id="IPR005637">
    <property type="entry name" value="TAP_C_dom"/>
</dbReference>
<dbReference type="GO" id="GO:0016973">
    <property type="term" value="P:poly(A)+ mRNA export from nucleus"/>
    <property type="evidence" value="ECO:0007669"/>
    <property type="project" value="TreeGrafter"/>
</dbReference>
<evidence type="ECO:0000313" key="12">
    <source>
        <dbReference type="Proteomes" id="UP000030854"/>
    </source>
</evidence>
<dbReference type="AlphaFoldDB" id="A0A0B1P9G6"/>
<keyword evidence="4" id="KW-0433">Leucine-rich repeat</keyword>
<dbReference type="PANTHER" id="PTHR10662">
    <property type="entry name" value="NUCLEAR RNA EXPORT FACTOR"/>
    <property type="match status" value="1"/>
</dbReference>
<dbReference type="STRING" id="52586.A0A0B1P9G6"/>
<name>A0A0B1P9G6_UNCNE</name>
<evidence type="ECO:0000256" key="6">
    <source>
        <dbReference type="ARBA" id="ARBA00022816"/>
    </source>
</evidence>
<comment type="subcellular location">
    <subcellularLocation>
        <location evidence="1">Nucleus</location>
    </subcellularLocation>
</comment>
<dbReference type="InterPro" id="IPR057125">
    <property type="entry name" value="NXF1/2/3/5-like_LRR"/>
</dbReference>
<evidence type="ECO:0000259" key="9">
    <source>
        <dbReference type="PROSITE" id="PS50177"/>
    </source>
</evidence>
<dbReference type="Gene3D" id="3.10.450.50">
    <property type="match status" value="1"/>
</dbReference>
<accession>A0A0B1P9G6</accession>
<dbReference type="InterPro" id="IPR032675">
    <property type="entry name" value="LRR_dom_sf"/>
</dbReference>
<evidence type="ECO:0000256" key="1">
    <source>
        <dbReference type="ARBA" id="ARBA00004123"/>
    </source>
</evidence>
<evidence type="ECO:0000256" key="5">
    <source>
        <dbReference type="ARBA" id="ARBA00022737"/>
    </source>
</evidence>
<comment type="similarity">
    <text evidence="2">Belongs to the NXF family.</text>
</comment>
<keyword evidence="6" id="KW-0509">mRNA transport</keyword>
<feature type="region of interest" description="Disordered" evidence="8">
    <location>
        <begin position="1"/>
        <end position="90"/>
    </location>
</feature>
<dbReference type="OMA" id="YGGHEAW"/>
<sequence>MPTGRLNMSRGTRNSSSSSSSRGTARGGIKKRRNGTTRVDKDGDLLMDTFTPGLGIGGNEKKRRSERGNIQLPISSRSRGSTRLKGESKVGGIRSQQAILRGPRDSQPIFLETLEVIGLKSSKASSHPDGGLESLLGFLERRASGLNAKSNMAVKIKKSWQVGDTVYITASKQDIAQILKLDNVLFAGATLSIKPHDQSRKKDEEKNEGISAEARSLREELREFLASRYNAQHKLLDLSRLGTDPRLQALGLFKDGVKNEKKLFNAIMAICEGLFKTCQDKQDAITSISLTDNSLSSLNDISTLAQTFPDIKNLDLSRNKIPNLKALDAWQWKFRSLEILIIEDNPIESHHPNLKTDLMKRYPRLHTINNLRVRSLEEVSSIIAAIEHAKNPIPIAGPIFHDLDRVGETFIRYFIPNYDNDRVALATSAYDAESTFSLSINMLAPRDKDNVVSAPNWHEYVKYSRNLSKVIYLPSRMNRLFTGAQSIQNIWTSLPKTKHPDIEIENNKYLFEGHKLPGVPDPTGQSPMGVTGIIITMHGEFQELGKSATDCVQLRSFSRTFILGPGLPGGPAIRVISDLLMLRPWAPLVSPVTVSISNISNQGHVTSAPISAKAIEEQQELIAQKFMEHTGMTLQYCLLCLQQAEWDVQKANELFNQKKASLPADAFIANAR</sequence>
<dbReference type="Gene3D" id="1.10.8.10">
    <property type="entry name" value="DNA helicase RuvA subunit, C-terminal domain"/>
    <property type="match status" value="1"/>
</dbReference>
<proteinExistence type="inferred from homology"/>
<dbReference type="InterPro" id="IPR009060">
    <property type="entry name" value="UBA-like_sf"/>
</dbReference>
<dbReference type="GO" id="GO:0003723">
    <property type="term" value="F:RNA binding"/>
    <property type="evidence" value="ECO:0007669"/>
    <property type="project" value="TreeGrafter"/>
</dbReference>